<evidence type="ECO:0000256" key="1">
    <source>
        <dbReference type="SAM" id="Coils"/>
    </source>
</evidence>
<keyword evidence="1" id="KW-0175">Coiled coil</keyword>
<proteinExistence type="predicted"/>
<feature type="coiled-coil region" evidence="1">
    <location>
        <begin position="8"/>
        <end position="75"/>
    </location>
</feature>
<dbReference type="InterPro" id="IPR013324">
    <property type="entry name" value="RNA_pol_sigma_r3/r4-like"/>
</dbReference>
<protein>
    <recommendedName>
        <fullName evidence="4">RNA polymerase sigma-70 region 4 domain-containing protein</fullName>
    </recommendedName>
</protein>
<dbReference type="Gene3D" id="1.20.140.160">
    <property type="match status" value="1"/>
</dbReference>
<dbReference type="SUPFAM" id="SSF88659">
    <property type="entry name" value="Sigma3 and sigma4 domains of RNA polymerase sigma factors"/>
    <property type="match status" value="1"/>
</dbReference>
<dbReference type="InterPro" id="IPR010861">
    <property type="entry name" value="DUF1492"/>
</dbReference>
<sequence>MYEWLKDYQQLTQDIDYLEYRLDREETELKRWVEGDLADVKLQRESIGANLEERVQKLRKEINFKKNQLNKLIDLVNTFKGLDNRILKMKYIDGMTLEKIADELNYSYSHVKKKHAELIRLIKFIDEQGII</sequence>
<dbReference type="EMBL" id="CP018622">
    <property type="protein sequence ID" value="AUJ26565.1"/>
    <property type="molecule type" value="Genomic_DNA"/>
</dbReference>
<evidence type="ECO:0000313" key="3">
    <source>
        <dbReference type="Proteomes" id="UP000234237"/>
    </source>
</evidence>
<dbReference type="KEGG" id="vpn:A21D_03531"/>
<reference evidence="3" key="1">
    <citation type="submission" date="2016-11" db="EMBL/GenBank/DDBJ databases">
        <title>Complete genome sequence of Virgibacillus pantothenticus 21D, a halophilic bacterium isolated from the deep hypersaline anoxic basin Discovery in the Mediterranean Sea.</title>
        <authorList>
            <person name="Zeaiter Z."/>
            <person name="Booth J.M."/>
            <person name="Prosdocimi E.M."/>
            <person name="Mapelli F."/>
            <person name="Fusi M."/>
            <person name="Daffonchio D."/>
            <person name="Borin S."/>
            <person name="Crotti E."/>
        </authorList>
    </citation>
    <scope>NUCLEOTIDE SEQUENCE [LARGE SCALE GENOMIC DNA]</scope>
    <source>
        <strain evidence="3">21D</strain>
    </source>
</reference>
<dbReference type="Proteomes" id="UP000234237">
    <property type="component" value="Chromosome"/>
</dbReference>
<organism evidence="2 3">
    <name type="scientific">Virgibacillus dokdonensis</name>
    <dbReference type="NCBI Taxonomy" id="302167"/>
    <lineage>
        <taxon>Bacteria</taxon>
        <taxon>Bacillati</taxon>
        <taxon>Bacillota</taxon>
        <taxon>Bacilli</taxon>
        <taxon>Bacillales</taxon>
        <taxon>Bacillaceae</taxon>
        <taxon>Virgibacillus</taxon>
    </lineage>
</organism>
<evidence type="ECO:0008006" key="4">
    <source>
        <dbReference type="Google" id="ProtNLM"/>
    </source>
</evidence>
<gene>
    <name evidence="2" type="ORF">A21D_03531</name>
</gene>
<accession>A0A2K9J4F2</accession>
<evidence type="ECO:0000313" key="2">
    <source>
        <dbReference type="EMBL" id="AUJ26565.1"/>
    </source>
</evidence>
<dbReference type="RefSeq" id="WP_101933963.1">
    <property type="nucleotide sequence ID" value="NZ_CP018622.1"/>
</dbReference>
<name>A0A2K9J4F2_9BACI</name>
<dbReference type="AlphaFoldDB" id="A0A2K9J4F2"/>
<dbReference type="Pfam" id="PF07374">
    <property type="entry name" value="DUF1492"/>
    <property type="match status" value="1"/>
</dbReference>